<gene>
    <name evidence="2" type="ORF">SVUK_LOCUS20891</name>
</gene>
<feature type="transmembrane region" description="Helical" evidence="1">
    <location>
        <begin position="40"/>
        <end position="63"/>
    </location>
</feature>
<proteinExistence type="predicted"/>
<evidence type="ECO:0000313" key="2">
    <source>
        <dbReference type="EMBL" id="VDM85893.1"/>
    </source>
</evidence>
<accession>A0A3P7JXQ6</accession>
<evidence type="ECO:0000313" key="3">
    <source>
        <dbReference type="Proteomes" id="UP000270094"/>
    </source>
</evidence>
<dbReference type="AlphaFoldDB" id="A0A3P7JXQ6"/>
<reference evidence="2 3" key="1">
    <citation type="submission" date="2018-11" db="EMBL/GenBank/DDBJ databases">
        <authorList>
            <consortium name="Pathogen Informatics"/>
        </authorList>
    </citation>
    <scope>NUCLEOTIDE SEQUENCE [LARGE SCALE GENOMIC DNA]</scope>
</reference>
<dbReference type="EMBL" id="UYYB01146862">
    <property type="protein sequence ID" value="VDM85893.1"/>
    <property type="molecule type" value="Genomic_DNA"/>
</dbReference>
<sequence>MDDIIESLRGKIEAAQKAAKAQLVAQKITSDKKKGDEGLMLFWVFSGKFHDFVIFVRLSLLYFQTLTEKKIVNGGEKVGVDHAPDPDQEVLKSGFSYKSFLAFNE</sequence>
<keyword evidence="1" id="KW-1133">Transmembrane helix</keyword>
<keyword evidence="1" id="KW-0812">Transmembrane</keyword>
<keyword evidence="1" id="KW-0472">Membrane</keyword>
<name>A0A3P7JXQ6_STRVU</name>
<dbReference type="Proteomes" id="UP000270094">
    <property type="component" value="Unassembled WGS sequence"/>
</dbReference>
<evidence type="ECO:0000256" key="1">
    <source>
        <dbReference type="SAM" id="Phobius"/>
    </source>
</evidence>
<keyword evidence="3" id="KW-1185">Reference proteome</keyword>
<organism evidence="2 3">
    <name type="scientific">Strongylus vulgaris</name>
    <name type="common">Blood worm</name>
    <dbReference type="NCBI Taxonomy" id="40348"/>
    <lineage>
        <taxon>Eukaryota</taxon>
        <taxon>Metazoa</taxon>
        <taxon>Ecdysozoa</taxon>
        <taxon>Nematoda</taxon>
        <taxon>Chromadorea</taxon>
        <taxon>Rhabditida</taxon>
        <taxon>Rhabditina</taxon>
        <taxon>Rhabditomorpha</taxon>
        <taxon>Strongyloidea</taxon>
        <taxon>Strongylidae</taxon>
        <taxon>Strongylus</taxon>
    </lineage>
</organism>
<protein>
    <submittedName>
        <fullName evidence="2">Uncharacterized protein</fullName>
    </submittedName>
</protein>